<sequence length="478" mass="54226">MFQRDRAELRGKVIWEEFPVMTDSPFQWEHERAMETQEPVTFEAHYPPQDSWFEVRVYPSETDLSVYVRDITAPDDYEQELEEREQALRRAYEVMAAPDQPFSQQINSLLDVVRTAVGTKFATLSRVEEDAGEYIFEHVATPEEVDLEPGDTTPMETLPNCSHVVETEETLVLQDVKAEAPELADPEWGIACYLGTPVIVHGDVYGTFCFYGMEPRTEAFSDWQVSFVGLLSQWVSNELEHKAYERELKESNKELEQFAYATSHDLEEPLRMVSSYLTLIDQRYSDDLDEDGREFIDFAVDGADRMRDMIAGLLEYSRVDTRGDPLEPVELDAVLEDVCEDLQVKIEETDAEIVTEVLPRVEGDSDQLRQVFQNLLDNAIEYSGEESPRVHVSAERTGDEWTVSVRDEGIGIDPADADRVFDVFQSLHTQEEAAGTGIGLALCERIIERHGGEIWVESGLGEGTTFSCTLPAADESDN</sequence>
<dbReference type="SUPFAM" id="SSF55785">
    <property type="entry name" value="PYP-like sensor domain (PAS domain)"/>
    <property type="match status" value="1"/>
</dbReference>
<dbReference type="Gene3D" id="3.30.450.40">
    <property type="match status" value="1"/>
</dbReference>
<dbReference type="Pfam" id="PF02518">
    <property type="entry name" value="HATPase_c"/>
    <property type="match status" value="1"/>
</dbReference>
<protein>
    <recommendedName>
        <fullName evidence="2">histidine kinase</fullName>
        <ecNumber evidence="2">2.7.13.3</ecNumber>
    </recommendedName>
</protein>
<comment type="catalytic activity">
    <reaction evidence="1">
        <text>ATP + protein L-histidine = ADP + protein N-phospho-L-histidine.</text>
        <dbReference type="EC" id="2.7.13.3"/>
    </reaction>
</comment>
<evidence type="ECO:0000256" key="4">
    <source>
        <dbReference type="ARBA" id="ARBA00022679"/>
    </source>
</evidence>
<dbReference type="PRINTS" id="PR00344">
    <property type="entry name" value="BCTRLSENSOR"/>
</dbReference>
<dbReference type="PANTHER" id="PTHR43304:SF1">
    <property type="entry name" value="PAC DOMAIN-CONTAINING PROTEIN"/>
    <property type="match status" value="1"/>
</dbReference>
<feature type="domain" description="Histidine kinase" evidence="6">
    <location>
        <begin position="261"/>
        <end position="474"/>
    </location>
</feature>
<dbReference type="STRING" id="29540.C481_02017"/>
<dbReference type="InterPro" id="IPR003018">
    <property type="entry name" value="GAF"/>
</dbReference>
<dbReference type="InterPro" id="IPR005467">
    <property type="entry name" value="His_kinase_dom"/>
</dbReference>
<proteinExistence type="predicted"/>
<evidence type="ECO:0000256" key="5">
    <source>
        <dbReference type="ARBA" id="ARBA00022777"/>
    </source>
</evidence>
<dbReference type="InterPro" id="IPR004358">
    <property type="entry name" value="Sig_transdc_His_kin-like_C"/>
</dbReference>
<dbReference type="InterPro" id="IPR003661">
    <property type="entry name" value="HisK_dim/P_dom"/>
</dbReference>
<dbReference type="Gene3D" id="3.30.450.20">
    <property type="entry name" value="PAS domain"/>
    <property type="match status" value="1"/>
</dbReference>
<dbReference type="InterPro" id="IPR029016">
    <property type="entry name" value="GAF-like_dom_sf"/>
</dbReference>
<dbReference type="InterPro" id="IPR035965">
    <property type="entry name" value="PAS-like_dom_sf"/>
</dbReference>
<dbReference type="InterPro" id="IPR036097">
    <property type="entry name" value="HisK_dim/P_sf"/>
</dbReference>
<keyword evidence="4" id="KW-0808">Transferase</keyword>
<name>M0B3H9_NATA1</name>
<organism evidence="7 8">
    <name type="scientific">Natrialba asiatica (strain ATCC 700177 / DSM 12278 / JCM 9576 / FERM P-10747 / NBRC 102637 / 172P1)</name>
    <dbReference type="NCBI Taxonomy" id="29540"/>
    <lineage>
        <taxon>Archaea</taxon>
        <taxon>Methanobacteriati</taxon>
        <taxon>Methanobacteriota</taxon>
        <taxon>Stenosarchaea group</taxon>
        <taxon>Halobacteria</taxon>
        <taxon>Halobacteriales</taxon>
        <taxon>Natrialbaceae</taxon>
        <taxon>Natrialba</taxon>
    </lineage>
</organism>
<keyword evidence="8" id="KW-1185">Reference proteome</keyword>
<evidence type="ECO:0000256" key="1">
    <source>
        <dbReference type="ARBA" id="ARBA00000085"/>
    </source>
</evidence>
<dbReference type="PATRIC" id="fig|29540.5.peg.413"/>
<dbReference type="AlphaFoldDB" id="M0B3H9"/>
<keyword evidence="3" id="KW-0597">Phosphoprotein</keyword>
<dbReference type="InterPro" id="IPR036890">
    <property type="entry name" value="HATPase_C_sf"/>
</dbReference>
<reference evidence="7 8" key="1">
    <citation type="journal article" date="2014" name="PLoS Genet.">
        <title>Phylogenetically driven sequencing of extremely halophilic archaea reveals strategies for static and dynamic osmo-response.</title>
        <authorList>
            <person name="Becker E.A."/>
            <person name="Seitzer P.M."/>
            <person name="Tritt A."/>
            <person name="Larsen D."/>
            <person name="Krusor M."/>
            <person name="Yao A.I."/>
            <person name="Wu D."/>
            <person name="Madern D."/>
            <person name="Eisen J.A."/>
            <person name="Darling A.E."/>
            <person name="Facciotti M.T."/>
        </authorList>
    </citation>
    <scope>NUCLEOTIDE SEQUENCE [LARGE SCALE GENOMIC DNA]</scope>
    <source>
        <strain evidence="7 8">DSM 12278</strain>
    </source>
</reference>
<evidence type="ECO:0000313" key="7">
    <source>
        <dbReference type="EMBL" id="ELZ05456.1"/>
    </source>
</evidence>
<comment type="caution">
    <text evidence="7">The sequence shown here is derived from an EMBL/GenBank/DDBJ whole genome shotgun (WGS) entry which is preliminary data.</text>
</comment>
<dbReference type="PANTHER" id="PTHR43304">
    <property type="entry name" value="PHYTOCHROME-LIKE PROTEIN CPH1"/>
    <property type="match status" value="1"/>
</dbReference>
<dbReference type="EC" id="2.7.13.3" evidence="2"/>
<dbReference type="SUPFAM" id="SSF55781">
    <property type="entry name" value="GAF domain-like"/>
    <property type="match status" value="1"/>
</dbReference>
<dbReference type="InterPro" id="IPR052162">
    <property type="entry name" value="Sensor_kinase/Photoreceptor"/>
</dbReference>
<dbReference type="Pfam" id="PF00512">
    <property type="entry name" value="HisKA"/>
    <property type="match status" value="1"/>
</dbReference>
<dbReference type="Proteomes" id="UP000011554">
    <property type="component" value="Unassembled WGS sequence"/>
</dbReference>
<dbReference type="GO" id="GO:0000155">
    <property type="term" value="F:phosphorelay sensor kinase activity"/>
    <property type="evidence" value="ECO:0007669"/>
    <property type="project" value="InterPro"/>
</dbReference>
<dbReference type="CDD" id="cd00082">
    <property type="entry name" value="HisKA"/>
    <property type="match status" value="1"/>
</dbReference>
<dbReference type="SMART" id="SM00065">
    <property type="entry name" value="GAF"/>
    <property type="match status" value="1"/>
</dbReference>
<dbReference type="PROSITE" id="PS50109">
    <property type="entry name" value="HIS_KIN"/>
    <property type="match status" value="1"/>
</dbReference>
<accession>M0B3H9</accession>
<evidence type="ECO:0000256" key="2">
    <source>
        <dbReference type="ARBA" id="ARBA00012438"/>
    </source>
</evidence>
<dbReference type="Gene3D" id="1.10.287.130">
    <property type="match status" value="1"/>
</dbReference>
<dbReference type="eggNOG" id="arCOG02369">
    <property type="taxonomic scope" value="Archaea"/>
</dbReference>
<dbReference type="InterPro" id="IPR003594">
    <property type="entry name" value="HATPase_dom"/>
</dbReference>
<dbReference type="Pfam" id="PF01590">
    <property type="entry name" value="GAF"/>
    <property type="match status" value="1"/>
</dbReference>
<dbReference type="SUPFAM" id="SSF55874">
    <property type="entry name" value="ATPase domain of HSP90 chaperone/DNA topoisomerase II/histidine kinase"/>
    <property type="match status" value="1"/>
</dbReference>
<evidence type="ECO:0000256" key="3">
    <source>
        <dbReference type="ARBA" id="ARBA00022553"/>
    </source>
</evidence>
<gene>
    <name evidence="7" type="ORF">C481_02017</name>
</gene>
<dbReference type="eggNOG" id="arCOG02360">
    <property type="taxonomic scope" value="Archaea"/>
</dbReference>
<evidence type="ECO:0000259" key="6">
    <source>
        <dbReference type="PROSITE" id="PS50109"/>
    </source>
</evidence>
<dbReference type="EMBL" id="AOIO01000007">
    <property type="protein sequence ID" value="ELZ05456.1"/>
    <property type="molecule type" value="Genomic_DNA"/>
</dbReference>
<dbReference type="SMART" id="SM00388">
    <property type="entry name" value="HisKA"/>
    <property type="match status" value="1"/>
</dbReference>
<dbReference type="Gene3D" id="3.30.565.10">
    <property type="entry name" value="Histidine kinase-like ATPase, C-terminal domain"/>
    <property type="match status" value="1"/>
</dbReference>
<dbReference type="SMART" id="SM00387">
    <property type="entry name" value="HATPase_c"/>
    <property type="match status" value="1"/>
</dbReference>
<dbReference type="SUPFAM" id="SSF47384">
    <property type="entry name" value="Homodimeric domain of signal transducing histidine kinase"/>
    <property type="match status" value="1"/>
</dbReference>
<keyword evidence="5 7" id="KW-0418">Kinase</keyword>
<evidence type="ECO:0000313" key="8">
    <source>
        <dbReference type="Proteomes" id="UP000011554"/>
    </source>
</evidence>
<dbReference type="FunFam" id="3.30.565.10:FF:000006">
    <property type="entry name" value="Sensor histidine kinase WalK"/>
    <property type="match status" value="1"/>
</dbReference>